<keyword evidence="5 8" id="KW-0472">Membrane</keyword>
<evidence type="ECO:0000256" key="1">
    <source>
        <dbReference type="ARBA" id="ARBA00004370"/>
    </source>
</evidence>
<name>A0A9N8EAI8_9STRA</name>
<reference evidence="10" key="1">
    <citation type="submission" date="2020-06" db="EMBL/GenBank/DDBJ databases">
        <authorList>
            <consortium name="Plant Systems Biology data submission"/>
        </authorList>
    </citation>
    <scope>NUCLEOTIDE SEQUENCE</scope>
    <source>
        <strain evidence="10">D6</strain>
    </source>
</reference>
<comment type="subcellular location">
    <subcellularLocation>
        <location evidence="1">Membrane</location>
    </subcellularLocation>
</comment>
<feature type="transmembrane region" description="Helical" evidence="8">
    <location>
        <begin position="403"/>
        <end position="423"/>
    </location>
</feature>
<dbReference type="SMART" id="SM00044">
    <property type="entry name" value="CYCc"/>
    <property type="match status" value="1"/>
</dbReference>
<dbReference type="GO" id="GO:0004016">
    <property type="term" value="F:adenylate cyclase activity"/>
    <property type="evidence" value="ECO:0007669"/>
    <property type="project" value="TreeGrafter"/>
</dbReference>
<dbReference type="InterPro" id="IPR050401">
    <property type="entry name" value="Cyclic_nucleotide_synthase"/>
</dbReference>
<keyword evidence="4 8" id="KW-1133">Transmembrane helix</keyword>
<dbReference type="OrthoDB" id="6127067at2759"/>
<dbReference type="CDD" id="cd07302">
    <property type="entry name" value="CHD"/>
    <property type="match status" value="1"/>
</dbReference>
<feature type="compositionally biased region" description="Basic and acidic residues" evidence="7">
    <location>
        <begin position="1"/>
        <end position="11"/>
    </location>
</feature>
<dbReference type="Gene3D" id="3.30.70.1230">
    <property type="entry name" value="Nucleotide cyclase"/>
    <property type="match status" value="1"/>
</dbReference>
<evidence type="ECO:0000256" key="3">
    <source>
        <dbReference type="ARBA" id="ARBA00022741"/>
    </source>
</evidence>
<comment type="caution">
    <text evidence="10">The sequence shown here is derived from an EMBL/GenBank/DDBJ whole genome shotgun (WGS) entry which is preliminary data.</text>
</comment>
<dbReference type="PANTHER" id="PTHR11920:SF335">
    <property type="entry name" value="GUANYLATE CYCLASE"/>
    <property type="match status" value="1"/>
</dbReference>
<dbReference type="GO" id="GO:0035556">
    <property type="term" value="P:intracellular signal transduction"/>
    <property type="evidence" value="ECO:0007669"/>
    <property type="project" value="InterPro"/>
</dbReference>
<feature type="domain" description="Guanylate cyclase" evidence="9">
    <location>
        <begin position="503"/>
        <end position="637"/>
    </location>
</feature>
<keyword evidence="6" id="KW-0456">Lyase</keyword>
<evidence type="ECO:0000313" key="11">
    <source>
        <dbReference type="Proteomes" id="UP001153069"/>
    </source>
</evidence>
<dbReference type="AlphaFoldDB" id="A0A9N8EAI8"/>
<keyword evidence="3" id="KW-0547">Nucleotide-binding</keyword>
<dbReference type="PROSITE" id="PS50125">
    <property type="entry name" value="GUANYLATE_CYCLASE_2"/>
    <property type="match status" value="1"/>
</dbReference>
<evidence type="ECO:0000259" key="9">
    <source>
        <dbReference type="PROSITE" id="PS50125"/>
    </source>
</evidence>
<sequence length="735" mass="82100">MTEPKLVHRDEDASDDESAVGEHDEAALPMTQEEREEIAKKENRAVACFRLIVLLVLAVSCALVTFGVHYYMTDNETSEFEDQFHSDANKAAKLLRLSKGYQVGVSQNVLPDQKDDWEAYAVANLDWIHQAFDVMEDDEDWKHPVNREFQTMPIFGFNGPVAEPASWSAPNGTGAYGPSWTQYPVVPESFFGFPYNFDGWQVPSVAETCRNAYENKKVTLSSQWTGIITDPDDPVQVQTVEAFWAFARLFVPHGYIVEEPAGLAIIPMYDTLESIRVDTTQDLEPVAYMTFSFFIKELLKDILPESSRRLHVVIDSACGVNHTVTYQLDGRETTFLGAADLHESQYNHLEYKATFGQMMDITQSGRASSHYTGLPLDDTFCTKSFRIYPSQIMEQEYRSSTPVTTAIIAAGVFVFTTVVFLIYDFTVARRQKIVLGRALASGAIVNSLFPEKVRQQLYEERQAEQAQIKSTNEFRSSNVSRTIDGVADAAASRPIAHLYDNTTIFFADIVGFTRWSSTRSPVEVFELLETLYGAFDVVAKRRNIYKVETIGDCYVAAAGLPEEQEDHAVRMIKFARDCRLVMSQKLDQLVDTLGADTADLGMRVGCHSGSTTAGVLRGERGRYQLFGDTVNTAARMESNGVPGKIHVSMATFQALKAEGKGHWCVPRPDKIHAKGKGEMQTYFVELSQISQSATRSAMQTSVAESRDVANDDLAEIAEEQFEEEPEDLSQGNISV</sequence>
<dbReference type="GO" id="GO:0007168">
    <property type="term" value="P:receptor guanylyl cyclase signaling pathway"/>
    <property type="evidence" value="ECO:0007669"/>
    <property type="project" value="TreeGrafter"/>
</dbReference>
<dbReference type="PANTHER" id="PTHR11920">
    <property type="entry name" value="GUANYLYL CYCLASE"/>
    <property type="match status" value="1"/>
</dbReference>
<dbReference type="SUPFAM" id="SSF55073">
    <property type="entry name" value="Nucleotide cyclase"/>
    <property type="match status" value="1"/>
</dbReference>
<protein>
    <submittedName>
        <fullName evidence="10">Receptor-type guanylate cyclase gcy</fullName>
    </submittedName>
</protein>
<evidence type="ECO:0000256" key="5">
    <source>
        <dbReference type="ARBA" id="ARBA00023136"/>
    </source>
</evidence>
<dbReference type="GO" id="GO:0000166">
    <property type="term" value="F:nucleotide binding"/>
    <property type="evidence" value="ECO:0007669"/>
    <property type="project" value="UniProtKB-KW"/>
</dbReference>
<keyword evidence="11" id="KW-1185">Reference proteome</keyword>
<evidence type="ECO:0000256" key="4">
    <source>
        <dbReference type="ARBA" id="ARBA00022989"/>
    </source>
</evidence>
<dbReference type="GO" id="GO:0005886">
    <property type="term" value="C:plasma membrane"/>
    <property type="evidence" value="ECO:0007669"/>
    <property type="project" value="TreeGrafter"/>
</dbReference>
<evidence type="ECO:0000313" key="10">
    <source>
        <dbReference type="EMBL" id="CAB9515639.1"/>
    </source>
</evidence>
<keyword evidence="2 8" id="KW-0812">Transmembrane</keyword>
<dbReference type="EMBL" id="CAICTM010000728">
    <property type="protein sequence ID" value="CAB9515639.1"/>
    <property type="molecule type" value="Genomic_DNA"/>
</dbReference>
<dbReference type="Proteomes" id="UP001153069">
    <property type="component" value="Unassembled WGS sequence"/>
</dbReference>
<evidence type="ECO:0000256" key="6">
    <source>
        <dbReference type="ARBA" id="ARBA00023239"/>
    </source>
</evidence>
<proteinExistence type="predicted"/>
<dbReference type="InterPro" id="IPR029787">
    <property type="entry name" value="Nucleotide_cyclase"/>
</dbReference>
<gene>
    <name evidence="10" type="ORF">SEMRO_729_G193860.1</name>
</gene>
<dbReference type="GO" id="GO:0001653">
    <property type="term" value="F:peptide receptor activity"/>
    <property type="evidence" value="ECO:0007669"/>
    <property type="project" value="TreeGrafter"/>
</dbReference>
<dbReference type="InterPro" id="IPR001054">
    <property type="entry name" value="A/G_cyclase"/>
</dbReference>
<dbReference type="Pfam" id="PF00211">
    <property type="entry name" value="Guanylate_cyc"/>
    <property type="match status" value="1"/>
</dbReference>
<evidence type="ECO:0000256" key="2">
    <source>
        <dbReference type="ARBA" id="ARBA00022692"/>
    </source>
</evidence>
<dbReference type="GO" id="GO:0004383">
    <property type="term" value="F:guanylate cyclase activity"/>
    <property type="evidence" value="ECO:0007669"/>
    <property type="project" value="TreeGrafter"/>
</dbReference>
<organism evidence="10 11">
    <name type="scientific">Seminavis robusta</name>
    <dbReference type="NCBI Taxonomy" id="568900"/>
    <lineage>
        <taxon>Eukaryota</taxon>
        <taxon>Sar</taxon>
        <taxon>Stramenopiles</taxon>
        <taxon>Ochrophyta</taxon>
        <taxon>Bacillariophyta</taxon>
        <taxon>Bacillariophyceae</taxon>
        <taxon>Bacillariophycidae</taxon>
        <taxon>Naviculales</taxon>
        <taxon>Naviculaceae</taxon>
        <taxon>Seminavis</taxon>
    </lineage>
</organism>
<feature type="transmembrane region" description="Helical" evidence="8">
    <location>
        <begin position="51"/>
        <end position="72"/>
    </location>
</feature>
<evidence type="ECO:0000256" key="8">
    <source>
        <dbReference type="SAM" id="Phobius"/>
    </source>
</evidence>
<accession>A0A9N8EAI8</accession>
<feature type="region of interest" description="Disordered" evidence="7">
    <location>
        <begin position="1"/>
        <end position="30"/>
    </location>
</feature>
<evidence type="ECO:0000256" key="7">
    <source>
        <dbReference type="SAM" id="MobiDB-lite"/>
    </source>
</evidence>
<keyword evidence="10" id="KW-0675">Receptor</keyword>